<evidence type="ECO:0000256" key="3">
    <source>
        <dbReference type="ARBA" id="ARBA00007286"/>
    </source>
</evidence>
<comment type="caution">
    <text evidence="7">The sequence shown here is derived from an EMBL/GenBank/DDBJ whole genome shotgun (WGS) entry which is preliminary data.</text>
</comment>
<gene>
    <name evidence="7" type="ORF">U0070_016241</name>
</gene>
<dbReference type="InterPro" id="IPR013783">
    <property type="entry name" value="Ig-like_fold"/>
</dbReference>
<evidence type="ECO:0000256" key="5">
    <source>
        <dbReference type="ARBA" id="ARBA00023212"/>
    </source>
</evidence>
<dbReference type="Pfam" id="PF07686">
    <property type="entry name" value="V-set"/>
    <property type="match status" value="1"/>
</dbReference>
<sequence length="205" mass="22273">MVATGSGAGLGTSTRLKDSTVQKLALWWKKVLGTLETELCEAARVVGATIDPDVFKIPSKQPPVQRILKMRITGTHVMVETPDSSPGVTQPSEKSWAEVVYTQSQSLLGSLGQKITISCTRSSGSIDSNSASWYLQRSANTSRLLIYRYDLRPSGAPDRFSGSKDSSSSSAILTISGLQAEDEADYYCLSVYDNYFTQSLRLMGN</sequence>
<dbReference type="PANTHER" id="PTHR23267">
    <property type="entry name" value="IMMUNOGLOBULIN LIGHT CHAIN"/>
    <property type="match status" value="1"/>
</dbReference>
<protein>
    <recommendedName>
        <fullName evidence="6">Ig-like domain-containing protein</fullName>
    </recommendedName>
</protein>
<dbReference type="GO" id="GO:0005819">
    <property type="term" value="C:spindle"/>
    <property type="evidence" value="ECO:0007669"/>
    <property type="project" value="UniProtKB-SubCell"/>
</dbReference>
<dbReference type="InterPro" id="IPR007110">
    <property type="entry name" value="Ig-like_dom"/>
</dbReference>
<proteinExistence type="inferred from homology"/>
<comment type="similarity">
    <text evidence="3">Belongs to the MOZART2 family.</text>
</comment>
<keyword evidence="8" id="KW-1185">Reference proteome</keyword>
<dbReference type="AlphaFoldDB" id="A0AAW0GZY3"/>
<evidence type="ECO:0000259" key="6">
    <source>
        <dbReference type="PROSITE" id="PS50835"/>
    </source>
</evidence>
<dbReference type="Gene3D" id="2.60.40.10">
    <property type="entry name" value="Immunoglobulins"/>
    <property type="match status" value="1"/>
</dbReference>
<dbReference type="InterPro" id="IPR003599">
    <property type="entry name" value="Ig_sub"/>
</dbReference>
<feature type="domain" description="Ig-like" evidence="6">
    <location>
        <begin position="86"/>
        <end position="188"/>
    </location>
</feature>
<dbReference type="SMART" id="SM00406">
    <property type="entry name" value="IGv"/>
    <property type="match status" value="1"/>
</dbReference>
<evidence type="ECO:0000256" key="4">
    <source>
        <dbReference type="ARBA" id="ARBA00022490"/>
    </source>
</evidence>
<dbReference type="GO" id="GO:0005813">
    <property type="term" value="C:centrosome"/>
    <property type="evidence" value="ECO:0007669"/>
    <property type="project" value="UniProtKB-SubCell"/>
</dbReference>
<evidence type="ECO:0000256" key="2">
    <source>
        <dbReference type="ARBA" id="ARBA00004300"/>
    </source>
</evidence>
<dbReference type="Proteomes" id="UP001488838">
    <property type="component" value="Unassembled WGS sequence"/>
</dbReference>
<dbReference type="InterPro" id="IPR036179">
    <property type="entry name" value="Ig-like_dom_sf"/>
</dbReference>
<keyword evidence="4" id="KW-0963">Cytoplasm</keyword>
<reference evidence="7 8" key="1">
    <citation type="journal article" date="2023" name="bioRxiv">
        <title>Conserved and derived expression patterns and positive selection on dental genes reveal complex evolutionary context of ever-growing rodent molars.</title>
        <authorList>
            <person name="Calamari Z.T."/>
            <person name="Song A."/>
            <person name="Cohen E."/>
            <person name="Akter M."/>
            <person name="Roy R.D."/>
            <person name="Hallikas O."/>
            <person name="Christensen M.M."/>
            <person name="Li P."/>
            <person name="Marangoni P."/>
            <person name="Jernvall J."/>
            <person name="Klein O.D."/>
        </authorList>
    </citation>
    <scope>NUCLEOTIDE SEQUENCE [LARGE SCALE GENOMIC DNA]</scope>
    <source>
        <strain evidence="7">V071</strain>
    </source>
</reference>
<dbReference type="Pfam" id="PF12926">
    <property type="entry name" value="MOZART2"/>
    <property type="match status" value="1"/>
</dbReference>
<name>A0AAW0GZY3_MYOGA</name>
<dbReference type="SMART" id="SM00409">
    <property type="entry name" value="IG"/>
    <property type="match status" value="1"/>
</dbReference>
<comment type="subcellular location">
    <subcellularLocation>
        <location evidence="2">Cytoplasm</location>
        <location evidence="2">Cytoskeleton</location>
        <location evidence="2">Microtubule organizing center</location>
        <location evidence="2">Centrosome</location>
    </subcellularLocation>
    <subcellularLocation>
        <location evidence="1">Cytoplasm</location>
        <location evidence="1">Cytoskeleton</location>
        <location evidence="1">Spindle</location>
    </subcellularLocation>
</comment>
<evidence type="ECO:0000313" key="7">
    <source>
        <dbReference type="EMBL" id="KAK7796344.1"/>
    </source>
</evidence>
<keyword evidence="5" id="KW-0206">Cytoskeleton</keyword>
<dbReference type="PROSITE" id="PS50835">
    <property type="entry name" value="IG_LIKE"/>
    <property type="match status" value="1"/>
</dbReference>
<dbReference type="EMBL" id="JBBHLL010001241">
    <property type="protein sequence ID" value="KAK7796344.1"/>
    <property type="molecule type" value="Genomic_DNA"/>
</dbReference>
<evidence type="ECO:0000256" key="1">
    <source>
        <dbReference type="ARBA" id="ARBA00004186"/>
    </source>
</evidence>
<evidence type="ECO:0000313" key="8">
    <source>
        <dbReference type="Proteomes" id="UP001488838"/>
    </source>
</evidence>
<dbReference type="InterPro" id="IPR050150">
    <property type="entry name" value="IgV_Light_Chain"/>
</dbReference>
<dbReference type="InterPro" id="IPR013106">
    <property type="entry name" value="Ig_V-set"/>
</dbReference>
<dbReference type="SUPFAM" id="SSF48726">
    <property type="entry name" value="Immunoglobulin"/>
    <property type="match status" value="1"/>
</dbReference>
<accession>A0AAW0GZY3</accession>
<dbReference type="InterPro" id="IPR024332">
    <property type="entry name" value="MOZART2"/>
</dbReference>
<organism evidence="7 8">
    <name type="scientific">Myodes glareolus</name>
    <name type="common">Bank vole</name>
    <name type="synonym">Clethrionomys glareolus</name>
    <dbReference type="NCBI Taxonomy" id="447135"/>
    <lineage>
        <taxon>Eukaryota</taxon>
        <taxon>Metazoa</taxon>
        <taxon>Chordata</taxon>
        <taxon>Craniata</taxon>
        <taxon>Vertebrata</taxon>
        <taxon>Euteleostomi</taxon>
        <taxon>Mammalia</taxon>
        <taxon>Eutheria</taxon>
        <taxon>Euarchontoglires</taxon>
        <taxon>Glires</taxon>
        <taxon>Rodentia</taxon>
        <taxon>Myomorpha</taxon>
        <taxon>Muroidea</taxon>
        <taxon>Cricetidae</taxon>
        <taxon>Arvicolinae</taxon>
        <taxon>Myodes</taxon>
    </lineage>
</organism>